<organism evidence="2 3">
    <name type="scientific">Candidatus Amesbacteria bacterium RIFOXYB1_FULL_44_23</name>
    <dbReference type="NCBI Taxonomy" id="1797263"/>
    <lineage>
        <taxon>Bacteria</taxon>
        <taxon>Candidatus Amesiibacteriota</taxon>
    </lineage>
</organism>
<evidence type="ECO:0000256" key="1">
    <source>
        <dbReference type="SAM" id="Phobius"/>
    </source>
</evidence>
<name>A0A1F4ZV84_9BACT</name>
<dbReference type="AlphaFoldDB" id="A0A1F4ZV84"/>
<proteinExistence type="predicted"/>
<keyword evidence="1" id="KW-0472">Membrane</keyword>
<sequence length="61" mass="7032">MINKKFRAVVVVLVVVLAVVVGGWVWLAKEKQEAQSKKTYKIGVLISIPFFQTYRILLKRQ</sequence>
<comment type="caution">
    <text evidence="2">The sequence shown here is derived from an EMBL/GenBank/DDBJ whole genome shotgun (WGS) entry which is preliminary data.</text>
</comment>
<keyword evidence="1" id="KW-1133">Transmembrane helix</keyword>
<evidence type="ECO:0000313" key="3">
    <source>
        <dbReference type="Proteomes" id="UP000176424"/>
    </source>
</evidence>
<dbReference type="EMBL" id="MEXR01000009">
    <property type="protein sequence ID" value="OGD10251.1"/>
    <property type="molecule type" value="Genomic_DNA"/>
</dbReference>
<evidence type="ECO:0000313" key="2">
    <source>
        <dbReference type="EMBL" id="OGD10251.1"/>
    </source>
</evidence>
<gene>
    <name evidence="2" type="ORF">A2397_02660</name>
</gene>
<keyword evidence="1" id="KW-0812">Transmembrane</keyword>
<dbReference type="Proteomes" id="UP000176424">
    <property type="component" value="Unassembled WGS sequence"/>
</dbReference>
<accession>A0A1F4ZV84</accession>
<protein>
    <submittedName>
        <fullName evidence="2">Uncharacterized protein</fullName>
    </submittedName>
</protein>
<reference evidence="2 3" key="1">
    <citation type="journal article" date="2016" name="Nat. Commun.">
        <title>Thousands of microbial genomes shed light on interconnected biogeochemical processes in an aquifer system.</title>
        <authorList>
            <person name="Anantharaman K."/>
            <person name="Brown C.T."/>
            <person name="Hug L.A."/>
            <person name="Sharon I."/>
            <person name="Castelle C.J."/>
            <person name="Probst A.J."/>
            <person name="Thomas B.C."/>
            <person name="Singh A."/>
            <person name="Wilkins M.J."/>
            <person name="Karaoz U."/>
            <person name="Brodie E.L."/>
            <person name="Williams K.H."/>
            <person name="Hubbard S.S."/>
            <person name="Banfield J.F."/>
        </authorList>
    </citation>
    <scope>NUCLEOTIDE SEQUENCE [LARGE SCALE GENOMIC DNA]</scope>
</reference>
<dbReference type="STRING" id="1797263.A2397_02660"/>
<feature type="transmembrane region" description="Helical" evidence="1">
    <location>
        <begin position="6"/>
        <end position="27"/>
    </location>
</feature>